<organism evidence="1 2">
    <name type="scientific">Phyllotreta striolata</name>
    <name type="common">Striped flea beetle</name>
    <name type="synonym">Crioceris striolata</name>
    <dbReference type="NCBI Taxonomy" id="444603"/>
    <lineage>
        <taxon>Eukaryota</taxon>
        <taxon>Metazoa</taxon>
        <taxon>Ecdysozoa</taxon>
        <taxon>Arthropoda</taxon>
        <taxon>Hexapoda</taxon>
        <taxon>Insecta</taxon>
        <taxon>Pterygota</taxon>
        <taxon>Neoptera</taxon>
        <taxon>Endopterygota</taxon>
        <taxon>Coleoptera</taxon>
        <taxon>Polyphaga</taxon>
        <taxon>Cucujiformia</taxon>
        <taxon>Chrysomeloidea</taxon>
        <taxon>Chrysomelidae</taxon>
        <taxon>Galerucinae</taxon>
        <taxon>Alticini</taxon>
        <taxon>Phyllotreta</taxon>
    </lineage>
</organism>
<reference evidence="1" key="1">
    <citation type="submission" date="2022-01" db="EMBL/GenBank/DDBJ databases">
        <authorList>
            <person name="King R."/>
        </authorList>
    </citation>
    <scope>NUCLEOTIDE SEQUENCE</scope>
</reference>
<name>A0A9N9TXS7_PHYSR</name>
<dbReference type="EMBL" id="OU900102">
    <property type="protein sequence ID" value="CAG9864936.1"/>
    <property type="molecule type" value="Genomic_DNA"/>
</dbReference>
<sequence length="137" mass="15119">MYWSTSTREEESTFFEVPPEKQRIRNGWLPRSTNLPACLPSGHHIPSRLNAQGVRPALPAQMLPARVSPSVSPSVLSAQVLPAKVLPAILLPRGMWSQVLLRTLQSLPAQTVLCTVLWTVRSHDSSMPHSLSLMFGS</sequence>
<proteinExistence type="predicted"/>
<accession>A0A9N9TXS7</accession>
<dbReference type="AlphaFoldDB" id="A0A9N9TXS7"/>
<evidence type="ECO:0000313" key="2">
    <source>
        <dbReference type="Proteomes" id="UP001153712"/>
    </source>
</evidence>
<keyword evidence="2" id="KW-1185">Reference proteome</keyword>
<dbReference type="Proteomes" id="UP001153712">
    <property type="component" value="Chromosome 9"/>
</dbReference>
<evidence type="ECO:0000313" key="1">
    <source>
        <dbReference type="EMBL" id="CAG9864936.1"/>
    </source>
</evidence>
<gene>
    <name evidence="1" type="ORF">PHYEVI_LOCUS11183</name>
</gene>
<protein>
    <submittedName>
        <fullName evidence="1">Uncharacterized protein</fullName>
    </submittedName>
</protein>